<feature type="signal peptide" evidence="7">
    <location>
        <begin position="1"/>
        <end position="23"/>
    </location>
</feature>
<evidence type="ECO:0000256" key="6">
    <source>
        <dbReference type="SAM" id="Phobius"/>
    </source>
</evidence>
<feature type="chain" id="PRO_5047007774" description="VPS10 domain-containing protein" evidence="7">
    <location>
        <begin position="24"/>
        <end position="1165"/>
    </location>
</feature>
<keyword evidence="2" id="KW-0677">Repeat</keyword>
<comment type="caution">
    <text evidence="9">The sequence shown here is derived from an EMBL/GenBank/DDBJ whole genome shotgun (WGS) entry which is preliminary data.</text>
</comment>
<dbReference type="SUPFAM" id="SSF110296">
    <property type="entry name" value="Oligoxyloglucan reducing end-specific cellobiohydrolase"/>
    <property type="match status" value="1"/>
</dbReference>
<dbReference type="InterPro" id="IPR006581">
    <property type="entry name" value="VPS10"/>
</dbReference>
<dbReference type="InterPro" id="IPR050310">
    <property type="entry name" value="VPS10-sortilin"/>
</dbReference>
<dbReference type="PANTHER" id="PTHR12106:SF47">
    <property type="entry name" value="VPS10 DOMAIN-CONTAINING RECEPTOR SORCS3-LIKE"/>
    <property type="match status" value="1"/>
</dbReference>
<dbReference type="PANTHER" id="PTHR12106">
    <property type="entry name" value="SORTILIN RELATED"/>
    <property type="match status" value="1"/>
</dbReference>
<feature type="region of interest" description="Disordered" evidence="5">
    <location>
        <begin position="28"/>
        <end position="50"/>
    </location>
</feature>
<evidence type="ECO:0000256" key="5">
    <source>
        <dbReference type="SAM" id="MobiDB-lite"/>
    </source>
</evidence>
<protein>
    <recommendedName>
        <fullName evidence="8">VPS10 domain-containing protein</fullName>
    </recommendedName>
</protein>
<organism evidence="9 10">
    <name type="scientific">Clavelina lepadiformis</name>
    <name type="common">Light-bulb sea squirt</name>
    <name type="synonym">Ascidia lepadiformis</name>
    <dbReference type="NCBI Taxonomy" id="159417"/>
    <lineage>
        <taxon>Eukaryota</taxon>
        <taxon>Metazoa</taxon>
        <taxon>Chordata</taxon>
        <taxon>Tunicata</taxon>
        <taxon>Ascidiacea</taxon>
        <taxon>Aplousobranchia</taxon>
        <taxon>Clavelinidae</taxon>
        <taxon>Clavelina</taxon>
    </lineage>
</organism>
<dbReference type="InterPro" id="IPR015943">
    <property type="entry name" value="WD40/YVTN_repeat-like_dom_sf"/>
</dbReference>
<evidence type="ECO:0000313" key="10">
    <source>
        <dbReference type="Proteomes" id="UP001642483"/>
    </source>
</evidence>
<keyword evidence="7" id="KW-0732">Signal</keyword>
<dbReference type="Pfam" id="PF15901">
    <property type="entry name" value="Sortilin_C"/>
    <property type="match status" value="1"/>
</dbReference>
<feature type="transmembrane region" description="Helical" evidence="6">
    <location>
        <begin position="1068"/>
        <end position="1097"/>
    </location>
</feature>
<keyword evidence="10" id="KW-1185">Reference proteome</keyword>
<dbReference type="EMBL" id="CAWYQH010000103">
    <property type="protein sequence ID" value="CAK8687110.1"/>
    <property type="molecule type" value="Genomic_DNA"/>
</dbReference>
<keyword evidence="6" id="KW-0812">Transmembrane</keyword>
<dbReference type="Gene3D" id="3.30.60.270">
    <property type="match status" value="1"/>
</dbReference>
<dbReference type="SMART" id="SM00602">
    <property type="entry name" value="VPS10"/>
    <property type="match status" value="1"/>
</dbReference>
<dbReference type="Proteomes" id="UP001642483">
    <property type="component" value="Unassembled WGS sequence"/>
</dbReference>
<evidence type="ECO:0000256" key="7">
    <source>
        <dbReference type="SAM" id="SignalP"/>
    </source>
</evidence>
<gene>
    <name evidence="9" type="ORF">CVLEPA_LOCUS19189</name>
</gene>
<keyword evidence="4" id="KW-0325">Glycoprotein</keyword>
<feature type="domain" description="VPS10" evidence="8">
    <location>
        <begin position="119"/>
        <end position="748"/>
    </location>
</feature>
<dbReference type="InterPro" id="IPR031777">
    <property type="entry name" value="Sortilin_C"/>
</dbReference>
<sequence length="1165" mass="131890">MNLLTRTIFILICVASCTPRFEGRMFSSTQIESRERKQPTLISSTDDDHHEASVRYQRFLHSRRRRSQPINTASEDSFVSKPFSLGNYTNHNQALIHWSGKNSKVIFILTRTKGSDRGGRVSNSSLWRSVDYGNNYSEERSKFNKTDVILKSYFICPTNKSKIMFAESHKSVNRVWVSRDEGDTYRSFEVNFALEKVEFHPSKQDWVLGYDKEATSLYVSQDLGETWTLLHEGVTSDRYFWYIKDVDSVPRAEEIVHFEYRNLEIFPEKVYLIKSCYINNCEPTPFQQHCDDVGAIDEESLVVQDNYVFVQKPGAREKMFVSYMRRSFTRAQFPGHHEQIEFHIISSDSGTVIAGVNHKNAKTTLYTSDVEGKKFALSLANVRYFDRKTGDDMVFSVDIHEVKSVSGTFIANTMTSNSFNVTMITWDNGRSWSHLKYEASDQSSNCANCHLNLHCLMTKTRSGYFIPLMLSKDSIPGLIISHGSIGTTLVDLPTRVSVYVSENAGVTWKKVLERRHLFAFGDHGAMLVAVEMVFLRPVQDLYFSSDVGINWTKHQFSKTPINVDGLLTEPGEYTHKFTLFGHKHYTDPWKLFALDFKPLVQGNCNYPHDYTNWTMQVPSSSNQVSQCHLGMVQVFEKIKTPKCLIGPEYKRYTSKEPCHCTELDYECDYGYVLQMTGDCVNSNPKIDAIGDVYEDEDDLIYGTADDVSPCVNGMRNVSSGWRRIPGDNCIIDLSDKLFKLVPCSSTTVSPATPTSKIEIHLLNNTNVVKMGQRLAFTAMLSGLSKVQWLVKHVSQMNTSGPGSRFVKLVGPNNTILVQPAHPGTYQVLAFDPNDSSVADFMFVSFWYPLEEVEIIHPPVVEVKRQYNATAIVLTKYGLRSQKSFVGDIDYVWKMDSKNFLQLRSTNFIALQHTQAGNYHIAVTTTNAISYVKGSGNVAVKDYVEIIVLPLLPSRPVTDSMITHDWLRDVRELLIGKIFDIPAMALVLTSRSLIHEHNFHVYVEPILPLKAKLILSPKQNGIPTSSQLLEAATSLQKLIAEKPFTFTVDRNLVITVGEPVVRNDEGKELYVGGGVSAGIIVLIVLIVLLVVVGGIFIVRHYAKNARWKAYFTMRNTGNISLRSSHIVRPRPNDCAPIVDDEEFIDDDLDNMETISSPQDGTLQFRG</sequence>
<evidence type="ECO:0000313" key="9">
    <source>
        <dbReference type="EMBL" id="CAK8687110.1"/>
    </source>
</evidence>
<keyword evidence="3 6" id="KW-0472">Membrane</keyword>
<evidence type="ECO:0000256" key="4">
    <source>
        <dbReference type="ARBA" id="ARBA00023180"/>
    </source>
</evidence>
<dbReference type="InterPro" id="IPR031778">
    <property type="entry name" value="Sortilin_N"/>
</dbReference>
<evidence type="ECO:0000256" key="2">
    <source>
        <dbReference type="ARBA" id="ARBA00022737"/>
    </source>
</evidence>
<name>A0ABP0G5J9_CLALP</name>
<evidence type="ECO:0000256" key="1">
    <source>
        <dbReference type="ARBA" id="ARBA00004370"/>
    </source>
</evidence>
<keyword evidence="6" id="KW-1133">Transmembrane helix</keyword>
<dbReference type="Gene3D" id="2.130.10.10">
    <property type="entry name" value="YVTN repeat-like/Quinoprotein amine dehydrogenase"/>
    <property type="match status" value="1"/>
</dbReference>
<comment type="subcellular location">
    <subcellularLocation>
        <location evidence="1">Membrane</location>
    </subcellularLocation>
</comment>
<dbReference type="Gene3D" id="2.10.70.80">
    <property type="match status" value="1"/>
</dbReference>
<proteinExistence type="predicted"/>
<reference evidence="9 10" key="1">
    <citation type="submission" date="2024-02" db="EMBL/GenBank/DDBJ databases">
        <authorList>
            <person name="Daric V."/>
            <person name="Darras S."/>
        </authorList>
    </citation>
    <scope>NUCLEOTIDE SEQUENCE [LARGE SCALE GENOMIC DNA]</scope>
</reference>
<accession>A0ABP0G5J9</accession>
<evidence type="ECO:0000259" key="8">
    <source>
        <dbReference type="SMART" id="SM00602"/>
    </source>
</evidence>
<dbReference type="Pfam" id="PF15902">
    <property type="entry name" value="Sortilin-Vps10"/>
    <property type="match status" value="1"/>
</dbReference>
<evidence type="ECO:0000256" key="3">
    <source>
        <dbReference type="ARBA" id="ARBA00023136"/>
    </source>
</evidence>